<dbReference type="AlphaFoldDB" id="A0A7Z0VI23"/>
<dbReference type="InterPro" id="IPR004358">
    <property type="entry name" value="Sig_transdc_His_kin-like_C"/>
</dbReference>
<feature type="transmembrane region" description="Helical" evidence="13">
    <location>
        <begin position="53"/>
        <end position="71"/>
    </location>
</feature>
<proteinExistence type="predicted"/>
<evidence type="ECO:0000313" key="18">
    <source>
        <dbReference type="Proteomes" id="UP000094769"/>
    </source>
</evidence>
<dbReference type="InterPro" id="IPR011006">
    <property type="entry name" value="CheY-like_superfamily"/>
</dbReference>
<name>A0A7Z0VI23_9GAMM</name>
<keyword evidence="3 12" id="KW-0597">Phosphoprotein</keyword>
<dbReference type="InterPro" id="IPR036097">
    <property type="entry name" value="HisK_dim/P_sf"/>
</dbReference>
<dbReference type="CDD" id="cd00082">
    <property type="entry name" value="HisKA"/>
    <property type="match status" value="1"/>
</dbReference>
<feature type="modified residue" description="4-aspartylphosphate" evidence="12">
    <location>
        <position position="623"/>
    </location>
</feature>
<feature type="transmembrane region" description="Helical" evidence="13">
    <location>
        <begin position="91"/>
        <end position="112"/>
    </location>
</feature>
<dbReference type="PROSITE" id="PS50109">
    <property type="entry name" value="HIS_KIN"/>
    <property type="match status" value="1"/>
</dbReference>
<dbReference type="InterPro" id="IPR005467">
    <property type="entry name" value="His_kinase_dom"/>
</dbReference>
<dbReference type="Pfam" id="PF00512">
    <property type="entry name" value="HisKA"/>
    <property type="match status" value="1"/>
</dbReference>
<accession>A0A7Z0VI23</accession>
<dbReference type="SMART" id="SM00388">
    <property type="entry name" value="HisKA"/>
    <property type="match status" value="1"/>
</dbReference>
<dbReference type="Proteomes" id="UP000094769">
    <property type="component" value="Unassembled WGS sequence"/>
</dbReference>
<dbReference type="SUPFAM" id="SSF55874">
    <property type="entry name" value="ATPase domain of HSP90 chaperone/DNA topoisomerase II/histidine kinase"/>
    <property type="match status" value="1"/>
</dbReference>
<dbReference type="GO" id="GO:0000155">
    <property type="term" value="F:phosphorelay sensor kinase activity"/>
    <property type="evidence" value="ECO:0007669"/>
    <property type="project" value="InterPro"/>
</dbReference>
<dbReference type="InterPro" id="IPR008207">
    <property type="entry name" value="Sig_transdc_His_kin_Hpt_dom"/>
</dbReference>
<keyword evidence="6" id="KW-0418">Kinase</keyword>
<dbReference type="SMART" id="SM00448">
    <property type="entry name" value="REC"/>
    <property type="match status" value="1"/>
</dbReference>
<evidence type="ECO:0000256" key="13">
    <source>
        <dbReference type="SAM" id="Phobius"/>
    </source>
</evidence>
<keyword evidence="5" id="KW-0547">Nucleotide-binding</keyword>
<evidence type="ECO:0000256" key="5">
    <source>
        <dbReference type="ARBA" id="ARBA00022741"/>
    </source>
</evidence>
<comment type="catalytic activity">
    <reaction evidence="1">
        <text>ATP + protein L-histidine = ADP + protein N-phospho-L-histidine.</text>
        <dbReference type="EC" id="2.7.13.3"/>
    </reaction>
</comment>
<organism evidence="17 18">
    <name type="scientific">Candidatus Thiodiazotropha endolucinida</name>
    <dbReference type="NCBI Taxonomy" id="1655433"/>
    <lineage>
        <taxon>Bacteria</taxon>
        <taxon>Pseudomonadati</taxon>
        <taxon>Pseudomonadota</taxon>
        <taxon>Gammaproteobacteria</taxon>
        <taxon>Chromatiales</taxon>
        <taxon>Sedimenticolaceae</taxon>
        <taxon>Candidatus Thiodiazotropha</taxon>
    </lineage>
</organism>
<evidence type="ECO:0000256" key="7">
    <source>
        <dbReference type="ARBA" id="ARBA00022840"/>
    </source>
</evidence>
<keyword evidence="18" id="KW-1185">Reference proteome</keyword>
<comment type="caution">
    <text evidence="17">The sequence shown here is derived from an EMBL/GenBank/DDBJ whole genome shotgun (WGS) entry which is preliminary data.</text>
</comment>
<evidence type="ECO:0000256" key="6">
    <source>
        <dbReference type="ARBA" id="ARBA00022777"/>
    </source>
</evidence>
<dbReference type="RefSeq" id="WP_069128157.1">
    <property type="nucleotide sequence ID" value="NZ_MARB01000031.1"/>
</dbReference>
<evidence type="ECO:0000256" key="3">
    <source>
        <dbReference type="ARBA" id="ARBA00022553"/>
    </source>
</evidence>
<dbReference type="CDD" id="cd16922">
    <property type="entry name" value="HATPase_EvgS-ArcB-TorS-like"/>
    <property type="match status" value="1"/>
</dbReference>
<dbReference type="PROSITE" id="PS50110">
    <property type="entry name" value="RESPONSE_REGULATORY"/>
    <property type="match status" value="1"/>
</dbReference>
<keyword evidence="4 17" id="KW-0808">Transferase</keyword>
<evidence type="ECO:0000259" key="15">
    <source>
        <dbReference type="PROSITE" id="PS50110"/>
    </source>
</evidence>
<keyword evidence="13" id="KW-0812">Transmembrane</keyword>
<dbReference type="Pfam" id="PF02518">
    <property type="entry name" value="HATPase_c"/>
    <property type="match status" value="1"/>
</dbReference>
<evidence type="ECO:0000256" key="9">
    <source>
        <dbReference type="ARBA" id="ARBA00064003"/>
    </source>
</evidence>
<dbReference type="InterPro" id="IPR003594">
    <property type="entry name" value="HATPase_dom"/>
</dbReference>
<dbReference type="EMBL" id="MARB01000031">
    <property type="protein sequence ID" value="ODJ85942.1"/>
    <property type="molecule type" value="Genomic_DNA"/>
</dbReference>
<dbReference type="Pfam" id="PF00072">
    <property type="entry name" value="Response_reg"/>
    <property type="match status" value="1"/>
</dbReference>
<dbReference type="SUPFAM" id="SSF47384">
    <property type="entry name" value="Homodimeric domain of signal transducing histidine kinase"/>
    <property type="match status" value="1"/>
</dbReference>
<dbReference type="InterPro" id="IPR036890">
    <property type="entry name" value="HATPase_C_sf"/>
</dbReference>
<protein>
    <recommendedName>
        <fullName evidence="10">Sensory/regulatory protein RpfC</fullName>
        <ecNumber evidence="2">2.7.13.3</ecNumber>
    </recommendedName>
</protein>
<dbReference type="FunFam" id="1.10.287.130:FF:000002">
    <property type="entry name" value="Two-component osmosensing histidine kinase"/>
    <property type="match status" value="1"/>
</dbReference>
<dbReference type="Gene3D" id="1.10.287.130">
    <property type="match status" value="1"/>
</dbReference>
<dbReference type="PRINTS" id="PR00344">
    <property type="entry name" value="BCTRLSENSOR"/>
</dbReference>
<dbReference type="FunFam" id="3.30.565.10:FF:000010">
    <property type="entry name" value="Sensor histidine kinase RcsC"/>
    <property type="match status" value="1"/>
</dbReference>
<dbReference type="CDD" id="cd17546">
    <property type="entry name" value="REC_hyHK_CKI1_RcsC-like"/>
    <property type="match status" value="1"/>
</dbReference>
<dbReference type="Gene3D" id="3.30.565.10">
    <property type="entry name" value="Histidine kinase-like ATPase, C-terminal domain"/>
    <property type="match status" value="1"/>
</dbReference>
<dbReference type="InterPro" id="IPR001789">
    <property type="entry name" value="Sig_transdc_resp-reg_receiver"/>
</dbReference>
<evidence type="ECO:0000256" key="8">
    <source>
        <dbReference type="ARBA" id="ARBA00023012"/>
    </source>
</evidence>
<evidence type="ECO:0000256" key="1">
    <source>
        <dbReference type="ARBA" id="ARBA00000085"/>
    </source>
</evidence>
<dbReference type="Gene3D" id="1.20.120.160">
    <property type="entry name" value="HPT domain"/>
    <property type="match status" value="1"/>
</dbReference>
<evidence type="ECO:0000259" key="16">
    <source>
        <dbReference type="PROSITE" id="PS50894"/>
    </source>
</evidence>
<keyword evidence="13" id="KW-0472">Membrane</keyword>
<evidence type="ECO:0000256" key="10">
    <source>
        <dbReference type="ARBA" id="ARBA00068150"/>
    </source>
</evidence>
<feature type="transmembrane region" description="Helical" evidence="13">
    <location>
        <begin position="21"/>
        <end position="41"/>
    </location>
</feature>
<reference evidence="17 18" key="1">
    <citation type="submission" date="2016-06" db="EMBL/GenBank/DDBJ databases">
        <title>Genome sequence of endosymbiont of Candidatus Endolucinida thiodiazotropha.</title>
        <authorList>
            <person name="Poehlein A."/>
            <person name="Koenig S."/>
            <person name="Heiden S.E."/>
            <person name="Thuermer A."/>
            <person name="Voget S."/>
            <person name="Daniel R."/>
            <person name="Markert S."/>
            <person name="Gros O."/>
            <person name="Schweder T."/>
        </authorList>
    </citation>
    <scope>NUCLEOTIDE SEQUENCE [LARGE SCALE GENOMIC DNA]</scope>
    <source>
        <strain evidence="17 18">COS</strain>
    </source>
</reference>
<comment type="subunit">
    <text evidence="9">At low DSF concentrations, interacts with RpfF.</text>
</comment>
<keyword evidence="13" id="KW-1133">Transmembrane helix</keyword>
<feature type="domain" description="Response regulatory" evidence="15">
    <location>
        <begin position="574"/>
        <end position="691"/>
    </location>
</feature>
<dbReference type="EC" id="2.7.13.3" evidence="2"/>
<dbReference type="SUPFAM" id="SSF52172">
    <property type="entry name" value="CheY-like"/>
    <property type="match status" value="1"/>
</dbReference>
<dbReference type="PANTHER" id="PTHR45339:SF5">
    <property type="entry name" value="HISTIDINE KINASE"/>
    <property type="match status" value="1"/>
</dbReference>
<dbReference type="GO" id="GO:0005886">
    <property type="term" value="C:plasma membrane"/>
    <property type="evidence" value="ECO:0007669"/>
    <property type="project" value="UniProtKB-SubCell"/>
</dbReference>
<dbReference type="InterPro" id="IPR003661">
    <property type="entry name" value="HisK_dim/P_dom"/>
</dbReference>
<feature type="transmembrane region" description="Helical" evidence="13">
    <location>
        <begin position="118"/>
        <end position="139"/>
    </location>
</feature>
<keyword evidence="8" id="KW-0902">Two-component regulatory system</keyword>
<feature type="transmembrane region" description="Helical" evidence="13">
    <location>
        <begin position="151"/>
        <end position="171"/>
    </location>
</feature>
<evidence type="ECO:0000313" key="17">
    <source>
        <dbReference type="EMBL" id="ODJ85942.1"/>
    </source>
</evidence>
<evidence type="ECO:0000256" key="4">
    <source>
        <dbReference type="ARBA" id="ARBA00022679"/>
    </source>
</evidence>
<gene>
    <name evidence="17" type="primary">rpfC_6</name>
    <name evidence="17" type="ORF">CODIS_38380</name>
</gene>
<keyword evidence="7" id="KW-0067">ATP-binding</keyword>
<dbReference type="PROSITE" id="PS50894">
    <property type="entry name" value="HPT"/>
    <property type="match status" value="1"/>
</dbReference>
<evidence type="ECO:0000256" key="11">
    <source>
        <dbReference type="PROSITE-ProRule" id="PRU00110"/>
    </source>
</evidence>
<feature type="domain" description="Histidine kinase" evidence="14">
    <location>
        <begin position="194"/>
        <end position="418"/>
    </location>
</feature>
<evidence type="ECO:0000259" key="14">
    <source>
        <dbReference type="PROSITE" id="PS50109"/>
    </source>
</evidence>
<dbReference type="PANTHER" id="PTHR45339">
    <property type="entry name" value="HYBRID SIGNAL TRANSDUCTION HISTIDINE KINASE J"/>
    <property type="match status" value="1"/>
</dbReference>
<dbReference type="InterPro" id="IPR036641">
    <property type="entry name" value="HPT_dom_sf"/>
</dbReference>
<dbReference type="SMART" id="SM00387">
    <property type="entry name" value="HATPase_c"/>
    <property type="match status" value="1"/>
</dbReference>
<sequence length="833" mass="92949">MQLKSIIDRLKSAPDREWEQSIVRVVMAILMLIYCFALQLFTPPDDLFHQLRYIASLYFFVAICILIAITIDPKRYLLRRQMTMLFDVGMITWSMWIGGEYAAMLYVFYLWISLGNGFRFGTTALVLTSGLSLIGFSIVIMNNEFWFQHKLMSTGLLIGLLITTLYVTLLLRRLEKEKLRAEAASTAKSRFLANMSHEIRTPLNGVVGMTDLLASTPMGIEQREIMRTIQASAETLLNLIEDILDFSKIEAGKVEVLLKDYDILRLIQDVLAMMQPSADAKSIKLNSWIDMAVTPVVRTDPQLVRQILINLLNNAIKFTEQGSVTLQLSPTAGEHLKGGDSWLLFEVIDTGIGISESQQQRIFDRFSQCDETTIHQQSGSGLGTTITKQLVELLGGEIGVESRPGEGSRFWFVLPALPGKLLDDEICLDEVKVLLFTDLLSNENHVLDYLQERQIITKVCTSVADGFLELLNAEKMDSPFDMAVIDENYTGLAVGELISAIRAEKSLDRLSIVCVRDDIKAGDSDGCSAVVSPPVTHKKLHHAFMYVIHKARKGVDAESMVFKGLPPREVTNSCILLAEDNLINQKVVKKILEMQGHTVDVASNGEEAIALLDTKPYDLAIVDLQMPDVGGIDVIKHYRIMHVDEAQMPFMILTANATTEAVKQCDEIGVSAYLTKPVRSSHLLEMVNRVLGIEMMDIPPGTLMDQPLREANSVRHLQVLDHKTLIDLEKLSKDPNFLQSMADSFLRDSDAQLINMQKSLEEGDLNQYRDCAHAIADNASGLGAFSLKTVCSAVSGIEQSELHSRGVKMLAKISSTYSVTCQALNHYLQQRQP</sequence>
<evidence type="ECO:0000256" key="2">
    <source>
        <dbReference type="ARBA" id="ARBA00012438"/>
    </source>
</evidence>
<dbReference type="OrthoDB" id="5563233at2"/>
<dbReference type="Gene3D" id="3.40.50.2300">
    <property type="match status" value="1"/>
</dbReference>
<dbReference type="GO" id="GO:0005524">
    <property type="term" value="F:ATP binding"/>
    <property type="evidence" value="ECO:0007669"/>
    <property type="project" value="UniProtKB-KW"/>
</dbReference>
<dbReference type="SUPFAM" id="SSF47226">
    <property type="entry name" value="Histidine-containing phosphotransfer domain, HPT domain"/>
    <property type="match status" value="1"/>
</dbReference>
<feature type="domain" description="HPt" evidence="16">
    <location>
        <begin position="734"/>
        <end position="827"/>
    </location>
</feature>
<feature type="modified residue" description="Phosphohistidine" evidence="11">
    <location>
        <position position="773"/>
    </location>
</feature>
<evidence type="ECO:0000256" key="12">
    <source>
        <dbReference type="PROSITE-ProRule" id="PRU00169"/>
    </source>
</evidence>